<comment type="caution">
    <text evidence="3">The sequence shown here is derived from an EMBL/GenBank/DDBJ whole genome shotgun (WGS) entry which is preliminary data.</text>
</comment>
<dbReference type="InterPro" id="IPR039335">
    <property type="entry name" value="SIB1/2"/>
</dbReference>
<dbReference type="AlphaFoldDB" id="A0AAP0RY07"/>
<sequence>MPITFLLFLPQILTSSLSTKSPFAHNNFLFRTPYKNPSWLYPYSLNNFIVSFENMDVMGGVNQIMKRQKQAKRKRKAIKVVYISSPMKVKTSASEFRAIVQELTGRDSEVARFMETNGADDDFLMVHDQGFMTFDHDCGSRVPKVDPYGESPTSSGSLLESPIDDVLVPQMEANYMGMFPPSLFYDFSQVDVFN</sequence>
<organism evidence="3 4">
    <name type="scientific">Liquidambar formosana</name>
    <name type="common">Formosan gum</name>
    <dbReference type="NCBI Taxonomy" id="63359"/>
    <lineage>
        <taxon>Eukaryota</taxon>
        <taxon>Viridiplantae</taxon>
        <taxon>Streptophyta</taxon>
        <taxon>Embryophyta</taxon>
        <taxon>Tracheophyta</taxon>
        <taxon>Spermatophyta</taxon>
        <taxon>Magnoliopsida</taxon>
        <taxon>eudicotyledons</taxon>
        <taxon>Gunneridae</taxon>
        <taxon>Pentapetalae</taxon>
        <taxon>Saxifragales</taxon>
        <taxon>Altingiaceae</taxon>
        <taxon>Liquidambar</taxon>
    </lineage>
</organism>
<dbReference type="Pfam" id="PF05678">
    <property type="entry name" value="VQ"/>
    <property type="match status" value="1"/>
</dbReference>
<accession>A0AAP0RY07</accession>
<gene>
    <name evidence="3" type="ORF">L1049_011932</name>
</gene>
<dbReference type="InterPro" id="IPR008889">
    <property type="entry name" value="VQ"/>
</dbReference>
<dbReference type="EMBL" id="JBBPBK010000006">
    <property type="protein sequence ID" value="KAK9283682.1"/>
    <property type="molecule type" value="Genomic_DNA"/>
</dbReference>
<feature type="chain" id="PRO_5042961329" description="VQ domain-containing protein" evidence="1">
    <location>
        <begin position="19"/>
        <end position="194"/>
    </location>
</feature>
<proteinExistence type="predicted"/>
<feature type="domain" description="VQ" evidence="2">
    <location>
        <begin position="83"/>
        <end position="108"/>
    </location>
</feature>
<evidence type="ECO:0000259" key="2">
    <source>
        <dbReference type="Pfam" id="PF05678"/>
    </source>
</evidence>
<evidence type="ECO:0000313" key="4">
    <source>
        <dbReference type="Proteomes" id="UP001415857"/>
    </source>
</evidence>
<keyword evidence="1" id="KW-0732">Signal</keyword>
<dbReference type="PANTHER" id="PTHR33624">
    <property type="entry name" value="SIGMA FACTOR BINDING PROTEIN 1, CHLOROPLASTIC"/>
    <property type="match status" value="1"/>
</dbReference>
<evidence type="ECO:0000313" key="3">
    <source>
        <dbReference type="EMBL" id="KAK9283682.1"/>
    </source>
</evidence>
<dbReference type="PANTHER" id="PTHR33624:SF17">
    <property type="entry name" value="OS07G0687400 PROTEIN"/>
    <property type="match status" value="1"/>
</dbReference>
<feature type="signal peptide" evidence="1">
    <location>
        <begin position="1"/>
        <end position="18"/>
    </location>
</feature>
<name>A0AAP0RY07_LIQFO</name>
<dbReference type="Proteomes" id="UP001415857">
    <property type="component" value="Unassembled WGS sequence"/>
</dbReference>
<reference evidence="3 4" key="1">
    <citation type="journal article" date="2024" name="Plant J.">
        <title>Genome sequences and population genomics reveal climatic adaptation and genomic divergence between two closely related sweetgum species.</title>
        <authorList>
            <person name="Xu W.Q."/>
            <person name="Ren C.Q."/>
            <person name="Zhang X.Y."/>
            <person name="Comes H.P."/>
            <person name="Liu X.H."/>
            <person name="Li Y.G."/>
            <person name="Kettle C.J."/>
            <person name="Jalonen R."/>
            <person name="Gaisberger H."/>
            <person name="Ma Y.Z."/>
            <person name="Qiu Y.X."/>
        </authorList>
    </citation>
    <scope>NUCLEOTIDE SEQUENCE [LARGE SCALE GENOMIC DNA]</scope>
    <source>
        <strain evidence="3">Hangzhou</strain>
    </source>
</reference>
<protein>
    <recommendedName>
        <fullName evidence="2">VQ domain-containing protein</fullName>
    </recommendedName>
</protein>
<keyword evidence="4" id="KW-1185">Reference proteome</keyword>
<evidence type="ECO:0000256" key="1">
    <source>
        <dbReference type="SAM" id="SignalP"/>
    </source>
</evidence>